<keyword evidence="2" id="KW-1185">Reference proteome</keyword>
<dbReference type="AlphaFoldDB" id="A0A1H2XK48"/>
<organism evidence="1 2">
    <name type="scientific">Alicyclobacillus hesperidum</name>
    <dbReference type="NCBI Taxonomy" id="89784"/>
    <lineage>
        <taxon>Bacteria</taxon>
        <taxon>Bacillati</taxon>
        <taxon>Bacillota</taxon>
        <taxon>Bacilli</taxon>
        <taxon>Bacillales</taxon>
        <taxon>Alicyclobacillaceae</taxon>
        <taxon>Alicyclobacillus</taxon>
    </lineage>
</organism>
<dbReference type="EMBL" id="FNOJ01000022">
    <property type="protein sequence ID" value="SDW93232.1"/>
    <property type="molecule type" value="Genomic_DNA"/>
</dbReference>
<protein>
    <recommendedName>
        <fullName evidence="3">1,4-beta-xylanase</fullName>
    </recommendedName>
</protein>
<dbReference type="CDD" id="cd19606">
    <property type="entry name" value="GH113-like"/>
    <property type="match status" value="1"/>
</dbReference>
<dbReference type="SUPFAM" id="SSF51445">
    <property type="entry name" value="(Trans)glycosidases"/>
    <property type="match status" value="1"/>
</dbReference>
<evidence type="ECO:0008006" key="3">
    <source>
        <dbReference type="Google" id="ProtNLM"/>
    </source>
</evidence>
<gene>
    <name evidence="1" type="ORF">SAMN04489725_1224</name>
</gene>
<reference evidence="2" key="1">
    <citation type="submission" date="2016-10" db="EMBL/GenBank/DDBJ databases">
        <authorList>
            <person name="Varghese N."/>
        </authorList>
    </citation>
    <scope>NUCLEOTIDE SEQUENCE [LARGE SCALE GENOMIC DNA]</scope>
    <source>
        <strain evidence="2">DSM 12489</strain>
    </source>
</reference>
<dbReference type="RefSeq" id="WP_074693690.1">
    <property type="nucleotide sequence ID" value="NZ_FNOJ01000022.1"/>
</dbReference>
<proteinExistence type="predicted"/>
<accession>A0A1H2XK48</accession>
<evidence type="ECO:0000313" key="2">
    <source>
        <dbReference type="Proteomes" id="UP000182589"/>
    </source>
</evidence>
<dbReference type="Proteomes" id="UP000182589">
    <property type="component" value="Unassembled WGS sequence"/>
</dbReference>
<dbReference type="InterPro" id="IPR017853">
    <property type="entry name" value="GH"/>
</dbReference>
<dbReference type="InterPro" id="IPR055151">
    <property type="entry name" value="GH113"/>
</dbReference>
<dbReference type="Pfam" id="PF22612">
    <property type="entry name" value="GH113"/>
    <property type="match status" value="1"/>
</dbReference>
<name>A0A1H2XK48_9BACL</name>
<dbReference type="STRING" id="89784.SAMN04489725_1224"/>
<sequence>MSFAYIKGMTWGWVGHADTWDTPEAEHSMREMAKLGINWTAIAFQGLQSDPHATTIRFNEPPMVSDKEVTAAIDRAHAMGLKVCLKPVVNCADGTWRAHIDFPDDAQGNEPSWSAWFASYSEFILHYAHIAETTACEMFCIGCEMVAADRRANEWRSLIERVREVYHGPITYNCNHHQEEKVTWWDAVDLVSTSAYYPETEWKERVPVLRAFAQSVGKPVFFMEVGCPSRKGSAQKPYDWTHPGAVDLEEQAQFYQTMFDAMENESWFYGFMLWDWPSRLYPREEAAHNRDYCMYGKPAEDIIRSFYASR</sequence>
<evidence type="ECO:0000313" key="1">
    <source>
        <dbReference type="EMBL" id="SDW93232.1"/>
    </source>
</evidence>
<dbReference type="Gene3D" id="3.20.20.80">
    <property type="entry name" value="Glycosidases"/>
    <property type="match status" value="1"/>
</dbReference>